<dbReference type="PANTHER" id="PTHR30502:SF0">
    <property type="entry name" value="PHOSPHOENOLPYRUVATE CARBOXYLASE FAMILY PROTEIN"/>
    <property type="match status" value="1"/>
</dbReference>
<dbReference type="InterPro" id="IPR005000">
    <property type="entry name" value="Aldolase/citrate-lyase_domain"/>
</dbReference>
<keyword evidence="2" id="KW-0479">Metal-binding</keyword>
<dbReference type="PANTHER" id="PTHR30502">
    <property type="entry name" value="2-KETO-3-DEOXY-L-RHAMNONATE ALDOLASE"/>
    <property type="match status" value="1"/>
</dbReference>
<feature type="domain" description="HpcH/HpaI aldolase/citrate lyase" evidence="4">
    <location>
        <begin position="19"/>
        <end position="243"/>
    </location>
</feature>
<keyword evidence="6" id="KW-1185">Reference proteome</keyword>
<dbReference type="Pfam" id="PF03328">
    <property type="entry name" value="HpcH_HpaI"/>
    <property type="match status" value="1"/>
</dbReference>
<accession>A0ABT2ZEW4</accession>
<proteinExistence type="inferred from homology"/>
<dbReference type="InterPro" id="IPR040442">
    <property type="entry name" value="Pyrv_kinase-like_dom_sf"/>
</dbReference>
<keyword evidence="3 5" id="KW-0456">Lyase</keyword>
<dbReference type="InterPro" id="IPR050251">
    <property type="entry name" value="HpcH-HpaI_aldolase"/>
</dbReference>
<evidence type="ECO:0000256" key="2">
    <source>
        <dbReference type="ARBA" id="ARBA00022723"/>
    </source>
</evidence>
<organism evidence="5 6">
    <name type="scientific">Albidovulum marisflavi</name>
    <dbReference type="NCBI Taxonomy" id="2984159"/>
    <lineage>
        <taxon>Bacteria</taxon>
        <taxon>Pseudomonadati</taxon>
        <taxon>Pseudomonadota</taxon>
        <taxon>Alphaproteobacteria</taxon>
        <taxon>Rhodobacterales</taxon>
        <taxon>Paracoccaceae</taxon>
        <taxon>Albidovulum</taxon>
    </lineage>
</organism>
<evidence type="ECO:0000313" key="5">
    <source>
        <dbReference type="EMBL" id="MCV2869631.1"/>
    </source>
</evidence>
<comment type="caution">
    <text evidence="5">The sequence shown here is derived from an EMBL/GenBank/DDBJ whole genome shotgun (WGS) entry which is preliminary data.</text>
</comment>
<evidence type="ECO:0000256" key="1">
    <source>
        <dbReference type="ARBA" id="ARBA00005568"/>
    </source>
</evidence>
<evidence type="ECO:0000256" key="3">
    <source>
        <dbReference type="ARBA" id="ARBA00023239"/>
    </source>
</evidence>
<reference evidence="5 6" key="1">
    <citation type="submission" date="2022-10" db="EMBL/GenBank/DDBJ databases">
        <title>Defluviimonas sp. nov., isolated from ocean surface water.</title>
        <authorList>
            <person name="He W."/>
            <person name="Wang L."/>
            <person name="Zhang D.-F."/>
        </authorList>
    </citation>
    <scope>NUCLEOTIDE SEQUENCE [LARGE SCALE GENOMIC DNA]</scope>
    <source>
        <strain evidence="5 6">WL0002</strain>
    </source>
</reference>
<dbReference type="SUPFAM" id="SSF51621">
    <property type="entry name" value="Phosphoenolpyruvate/pyruvate domain"/>
    <property type="match status" value="1"/>
</dbReference>
<dbReference type="EMBL" id="JAOWKY010000003">
    <property type="protein sequence ID" value="MCV2869631.1"/>
    <property type="molecule type" value="Genomic_DNA"/>
</dbReference>
<comment type="similarity">
    <text evidence="1">Belongs to the HpcH/HpaI aldolase family.</text>
</comment>
<protein>
    <submittedName>
        <fullName evidence="5">Aldolase/citrate lyase family protein</fullName>
    </submittedName>
</protein>
<evidence type="ECO:0000313" key="6">
    <source>
        <dbReference type="Proteomes" id="UP001652542"/>
    </source>
</evidence>
<sequence length="253" mass="26757">MKNPRNRFKAALQAGRQQIGLWNTIGGNTVPELLAGCGFDWVVIDTEHSPVEAVEVLPALQAMAAWPEVSPVVRPAFNDPVLIKRILDFGAQTLVLPYIQSAEEARAAVRAVRYPPAGIRGVAGMTRASRYGAVDDYIASANAEICLVLQVETRAALDALDEIAAVEGVDGIFIGPADLAASLGHPGNPGHPEVVTAIEGAITRLKEIGKPSGILTLNEAFARRCMELGTTFTAVGVDLAVLADGVKALRARF</sequence>
<dbReference type="Proteomes" id="UP001652542">
    <property type="component" value="Unassembled WGS sequence"/>
</dbReference>
<name>A0ABT2ZEW4_9RHOB</name>
<dbReference type="Gene3D" id="3.20.20.60">
    <property type="entry name" value="Phosphoenolpyruvate-binding domains"/>
    <property type="match status" value="1"/>
</dbReference>
<dbReference type="RefSeq" id="WP_263735279.1">
    <property type="nucleotide sequence ID" value="NZ_JAOWKY010000003.1"/>
</dbReference>
<dbReference type="GO" id="GO:0016829">
    <property type="term" value="F:lyase activity"/>
    <property type="evidence" value="ECO:0007669"/>
    <property type="project" value="UniProtKB-KW"/>
</dbReference>
<gene>
    <name evidence="5" type="ORF">OEW28_13435</name>
</gene>
<evidence type="ECO:0000259" key="4">
    <source>
        <dbReference type="Pfam" id="PF03328"/>
    </source>
</evidence>
<dbReference type="InterPro" id="IPR015813">
    <property type="entry name" value="Pyrv/PenolPyrv_kinase-like_dom"/>
</dbReference>